<name>A0A0G0D4K4_9BACT</name>
<feature type="transmembrane region" description="Helical" evidence="1">
    <location>
        <begin position="85"/>
        <end position="103"/>
    </location>
</feature>
<evidence type="ECO:0000256" key="1">
    <source>
        <dbReference type="SAM" id="Phobius"/>
    </source>
</evidence>
<keyword evidence="1" id="KW-0812">Transmembrane</keyword>
<dbReference type="STRING" id="1618333.UR93_C0019G0008"/>
<sequence length="142" mass="16485">MKNAIINVYSILPKLLFIKEKSSLSWMEIIQKLFSLIQNCNFSLIGAIHNRYEYYGEGIVPCNGIYEKRGNQISLFVRFCKRKEVLFIGASLVMFYLAGWFYGASMRALTIAILLSVLINIFLVPYTAQYWYLKIKNKKSDT</sequence>
<evidence type="ECO:0000313" key="3">
    <source>
        <dbReference type="Proteomes" id="UP000034316"/>
    </source>
</evidence>
<reference evidence="2 3" key="1">
    <citation type="journal article" date="2015" name="Nature">
        <title>rRNA introns, odd ribosomes, and small enigmatic genomes across a large radiation of phyla.</title>
        <authorList>
            <person name="Brown C.T."/>
            <person name="Hug L.A."/>
            <person name="Thomas B.C."/>
            <person name="Sharon I."/>
            <person name="Castelle C.J."/>
            <person name="Singh A."/>
            <person name="Wilkins M.J."/>
            <person name="Williams K.H."/>
            <person name="Banfield J.F."/>
        </authorList>
    </citation>
    <scope>NUCLEOTIDE SEQUENCE [LARGE SCALE GENOMIC DNA]</scope>
</reference>
<keyword evidence="1" id="KW-0472">Membrane</keyword>
<feature type="transmembrane region" description="Helical" evidence="1">
    <location>
        <begin position="109"/>
        <end position="133"/>
    </location>
</feature>
<organism evidence="2 3">
    <name type="scientific">Berkelbacteria bacterium GW2011_GWA2_35_9</name>
    <dbReference type="NCBI Taxonomy" id="1618333"/>
    <lineage>
        <taxon>Bacteria</taxon>
        <taxon>Candidatus Berkelbacteria</taxon>
    </lineage>
</organism>
<evidence type="ECO:0000313" key="2">
    <source>
        <dbReference type="EMBL" id="KKP88213.1"/>
    </source>
</evidence>
<proteinExistence type="predicted"/>
<dbReference type="Proteomes" id="UP000034316">
    <property type="component" value="Unassembled WGS sequence"/>
</dbReference>
<protein>
    <submittedName>
        <fullName evidence="2">Uncharacterized protein</fullName>
    </submittedName>
</protein>
<gene>
    <name evidence="2" type="ORF">UR93_C0019G0008</name>
</gene>
<accession>A0A0G0D4K4</accession>
<comment type="caution">
    <text evidence="2">The sequence shown here is derived from an EMBL/GenBank/DDBJ whole genome shotgun (WGS) entry which is preliminary data.</text>
</comment>
<dbReference type="AlphaFoldDB" id="A0A0G0D4K4"/>
<dbReference type="EMBL" id="LBRB01000019">
    <property type="protein sequence ID" value="KKP88213.1"/>
    <property type="molecule type" value="Genomic_DNA"/>
</dbReference>
<keyword evidence="1" id="KW-1133">Transmembrane helix</keyword>